<protein>
    <submittedName>
        <fullName evidence="2">Uncharacterized protein LOC125315099</fullName>
    </submittedName>
</protein>
<organism evidence="1 2">
    <name type="scientific">Rhodamnia argentea</name>
    <dbReference type="NCBI Taxonomy" id="178133"/>
    <lineage>
        <taxon>Eukaryota</taxon>
        <taxon>Viridiplantae</taxon>
        <taxon>Streptophyta</taxon>
        <taxon>Embryophyta</taxon>
        <taxon>Tracheophyta</taxon>
        <taxon>Spermatophyta</taxon>
        <taxon>Magnoliopsida</taxon>
        <taxon>eudicotyledons</taxon>
        <taxon>Gunneridae</taxon>
        <taxon>Pentapetalae</taxon>
        <taxon>rosids</taxon>
        <taxon>malvids</taxon>
        <taxon>Myrtales</taxon>
        <taxon>Myrtaceae</taxon>
        <taxon>Myrtoideae</taxon>
        <taxon>Myrteae</taxon>
        <taxon>Australasian group</taxon>
        <taxon>Rhodamnia</taxon>
    </lineage>
</organism>
<name>A0ABM3HET5_9MYRT</name>
<evidence type="ECO:0000313" key="2">
    <source>
        <dbReference type="RefSeq" id="XP_048135111.1"/>
    </source>
</evidence>
<gene>
    <name evidence="2" type="primary">LOC125315099</name>
</gene>
<keyword evidence="1" id="KW-1185">Reference proteome</keyword>
<dbReference type="RefSeq" id="XP_048135111.1">
    <property type="nucleotide sequence ID" value="XM_048279154.1"/>
</dbReference>
<accession>A0ABM3HET5</accession>
<proteinExistence type="predicted"/>
<dbReference type="Proteomes" id="UP000827889">
    <property type="component" value="Chromosome 5"/>
</dbReference>
<dbReference type="GeneID" id="125315099"/>
<evidence type="ECO:0000313" key="1">
    <source>
        <dbReference type="Proteomes" id="UP000827889"/>
    </source>
</evidence>
<reference evidence="2" key="1">
    <citation type="submission" date="2025-08" db="UniProtKB">
        <authorList>
            <consortium name="RefSeq"/>
        </authorList>
    </citation>
    <scope>IDENTIFICATION</scope>
    <source>
        <tissue evidence="2">Leaf</tissue>
    </source>
</reference>
<sequence length="157" mass="17328">MVGIPLPQPDRILNYPQNGELKYLFRKKLTISDLAMGLILTRMPTNFLIGVSRGVLDAIMKDGLMVRCYTPAIHHHVVLTFDGHEASFRFQRSGGWDEIAEVNRFGIGHQIDCWSLYDAEDGPHGKLGFLVQRVGNRIGGSDEEFHASASGGTATSS</sequence>